<evidence type="ECO:0000313" key="3">
    <source>
        <dbReference type="Proteomes" id="UP000242715"/>
    </source>
</evidence>
<feature type="region of interest" description="Disordered" evidence="1">
    <location>
        <begin position="44"/>
        <end position="107"/>
    </location>
</feature>
<accession>A0A2Z6PLE5</accession>
<dbReference type="EMBL" id="DF974174">
    <property type="protein sequence ID" value="GAU46077.1"/>
    <property type="molecule type" value="Genomic_DNA"/>
</dbReference>
<evidence type="ECO:0000313" key="2">
    <source>
        <dbReference type="EMBL" id="GAU46077.1"/>
    </source>
</evidence>
<feature type="compositionally biased region" description="Basic and acidic residues" evidence="1">
    <location>
        <begin position="96"/>
        <end position="107"/>
    </location>
</feature>
<dbReference type="AlphaFoldDB" id="A0A2Z6PLE5"/>
<protein>
    <submittedName>
        <fullName evidence="2">Uncharacterized protein</fullName>
    </submittedName>
</protein>
<reference evidence="3" key="1">
    <citation type="journal article" date="2017" name="Front. Plant Sci.">
        <title>Climate Clever Clovers: New Paradigm to Reduce the Environmental Footprint of Ruminants by Breeding Low Methanogenic Forages Utilizing Haplotype Variation.</title>
        <authorList>
            <person name="Kaur P."/>
            <person name="Appels R."/>
            <person name="Bayer P.E."/>
            <person name="Keeble-Gagnere G."/>
            <person name="Wang J."/>
            <person name="Hirakawa H."/>
            <person name="Shirasawa K."/>
            <person name="Vercoe P."/>
            <person name="Stefanova K."/>
            <person name="Durmic Z."/>
            <person name="Nichols P."/>
            <person name="Revell C."/>
            <person name="Isobe S.N."/>
            <person name="Edwards D."/>
            <person name="Erskine W."/>
        </authorList>
    </citation>
    <scope>NUCLEOTIDE SEQUENCE [LARGE SCALE GENOMIC DNA]</scope>
    <source>
        <strain evidence="3">cv. Daliak</strain>
    </source>
</reference>
<keyword evidence="3" id="KW-1185">Reference proteome</keyword>
<evidence type="ECO:0000256" key="1">
    <source>
        <dbReference type="SAM" id="MobiDB-lite"/>
    </source>
</evidence>
<dbReference type="Proteomes" id="UP000242715">
    <property type="component" value="Unassembled WGS sequence"/>
</dbReference>
<organism evidence="2 3">
    <name type="scientific">Trifolium subterraneum</name>
    <name type="common">Subterranean clover</name>
    <dbReference type="NCBI Taxonomy" id="3900"/>
    <lineage>
        <taxon>Eukaryota</taxon>
        <taxon>Viridiplantae</taxon>
        <taxon>Streptophyta</taxon>
        <taxon>Embryophyta</taxon>
        <taxon>Tracheophyta</taxon>
        <taxon>Spermatophyta</taxon>
        <taxon>Magnoliopsida</taxon>
        <taxon>eudicotyledons</taxon>
        <taxon>Gunneridae</taxon>
        <taxon>Pentapetalae</taxon>
        <taxon>rosids</taxon>
        <taxon>fabids</taxon>
        <taxon>Fabales</taxon>
        <taxon>Fabaceae</taxon>
        <taxon>Papilionoideae</taxon>
        <taxon>50 kb inversion clade</taxon>
        <taxon>NPAAA clade</taxon>
        <taxon>Hologalegina</taxon>
        <taxon>IRL clade</taxon>
        <taxon>Trifolieae</taxon>
        <taxon>Trifolium</taxon>
    </lineage>
</organism>
<sequence length="107" mass="11860">MKTLVQLGSRIRNREDGSVASGGGWLQKRKQTVDDGACAVVDGARRRQRTPSYAPIRDIPPGREDAPRSISPVKDDDDKAIPVDESETQMGMPKQWSDDVRDVVVDR</sequence>
<gene>
    <name evidence="2" type="ORF">TSUD_180130</name>
</gene>
<name>A0A2Z6PLE5_TRISU</name>
<feature type="compositionally biased region" description="Basic and acidic residues" evidence="1">
    <location>
        <begin position="60"/>
        <end position="82"/>
    </location>
</feature>
<proteinExistence type="predicted"/>